<dbReference type="RefSeq" id="WP_274202509.1">
    <property type="nucleotide sequence ID" value="NZ_JAQZAO010000010.1"/>
</dbReference>
<evidence type="ECO:0000313" key="3">
    <source>
        <dbReference type="EMBL" id="MDD7967977.1"/>
    </source>
</evidence>
<organism evidence="3 4">
    <name type="scientific">Actinomycetospora lemnae</name>
    <dbReference type="NCBI Taxonomy" id="3019891"/>
    <lineage>
        <taxon>Bacteria</taxon>
        <taxon>Bacillati</taxon>
        <taxon>Actinomycetota</taxon>
        <taxon>Actinomycetes</taxon>
        <taxon>Pseudonocardiales</taxon>
        <taxon>Pseudonocardiaceae</taxon>
        <taxon>Actinomycetospora</taxon>
    </lineage>
</organism>
<name>A0ABT5SYP3_9PSEU</name>
<protein>
    <recommendedName>
        <fullName evidence="5">SRPBCC family protein</fullName>
    </recommendedName>
</protein>
<sequence>MTRVGRPLATAALMAVGYGALAHLGRTAGSTRAERQRALPGDDLCPDPQIVTTHAATIDAPPSRIWPWLVQMGWGRGQWYTARWVDRLLFPANGPSADTLRPELQHLAVGDRILDGPPEAHCAFVVERLDPSRHLVLHSTEHLPPGWAERWGAAIDFSWAFVLEPVGADRTRFLFRTRARLRPWWVAALYQAFVVPADLVMSRQMLRGVRARAEATTDAAVSPPPSFAAASPCSPCSSPPASPPGY</sequence>
<dbReference type="Proteomes" id="UP001300763">
    <property type="component" value="Unassembled WGS sequence"/>
</dbReference>
<evidence type="ECO:0008006" key="5">
    <source>
        <dbReference type="Google" id="ProtNLM"/>
    </source>
</evidence>
<proteinExistence type="predicted"/>
<dbReference type="EMBL" id="JAQZAO010000010">
    <property type="protein sequence ID" value="MDD7967977.1"/>
    <property type="molecule type" value="Genomic_DNA"/>
</dbReference>
<feature type="compositionally biased region" description="Pro residues" evidence="1">
    <location>
        <begin position="237"/>
        <end position="246"/>
    </location>
</feature>
<evidence type="ECO:0000256" key="2">
    <source>
        <dbReference type="SAM" id="SignalP"/>
    </source>
</evidence>
<dbReference type="SUPFAM" id="SSF55961">
    <property type="entry name" value="Bet v1-like"/>
    <property type="match status" value="1"/>
</dbReference>
<feature type="region of interest" description="Disordered" evidence="1">
    <location>
        <begin position="220"/>
        <end position="246"/>
    </location>
</feature>
<gene>
    <name evidence="3" type="ORF">PGB27_21755</name>
</gene>
<accession>A0ABT5SYP3</accession>
<feature type="signal peptide" evidence="2">
    <location>
        <begin position="1"/>
        <end position="22"/>
    </location>
</feature>
<evidence type="ECO:0000313" key="4">
    <source>
        <dbReference type="Proteomes" id="UP001300763"/>
    </source>
</evidence>
<reference evidence="3 4" key="1">
    <citation type="submission" date="2023-02" db="EMBL/GenBank/DDBJ databases">
        <title>Genome sequencing required for Actinomycetospora new species description.</title>
        <authorList>
            <person name="Saimee Y."/>
            <person name="Duangmal K."/>
        </authorList>
    </citation>
    <scope>NUCLEOTIDE SEQUENCE [LARGE SCALE GENOMIC DNA]</scope>
    <source>
        <strain evidence="3 4">DW7H6</strain>
    </source>
</reference>
<feature type="chain" id="PRO_5047452253" description="SRPBCC family protein" evidence="2">
    <location>
        <begin position="23"/>
        <end position="246"/>
    </location>
</feature>
<keyword evidence="2" id="KW-0732">Signal</keyword>
<comment type="caution">
    <text evidence="3">The sequence shown here is derived from an EMBL/GenBank/DDBJ whole genome shotgun (WGS) entry which is preliminary data.</text>
</comment>
<keyword evidence="4" id="KW-1185">Reference proteome</keyword>
<evidence type="ECO:0000256" key="1">
    <source>
        <dbReference type="SAM" id="MobiDB-lite"/>
    </source>
</evidence>
<feature type="compositionally biased region" description="Low complexity" evidence="1">
    <location>
        <begin position="227"/>
        <end position="236"/>
    </location>
</feature>